<dbReference type="InterPro" id="IPR001254">
    <property type="entry name" value="Trypsin_dom"/>
</dbReference>
<dbReference type="InterPro" id="IPR051487">
    <property type="entry name" value="Ser/Thr_Proteases_Immune/Dev"/>
</dbReference>
<dbReference type="GeneID" id="123037814"/>
<name>A0ABM5JBT8_DRORH</name>
<sequence length="175" mass="19659">MRFRGLVGYGELRNSSAKFLCLAVLIKPRHAILPAHCVLNRAEVDALFILFGDWRANRNFDEEDCLLDVCAPVPKAIDIEELAVHPKFKGHINPTAFDNDIALAKLVRSVNFSDFVAPLCLPTTKHKDNHIAQKLKMVGFMHSNKISPNLPEEEFRSKVEVITISQEYCTSLQSG</sequence>
<evidence type="ECO:0000313" key="4">
    <source>
        <dbReference type="EnsemblMetazoa" id="XP_044316285.1"/>
    </source>
</evidence>
<evidence type="ECO:0000256" key="1">
    <source>
        <dbReference type="ARBA" id="ARBA00023157"/>
    </source>
</evidence>
<accession>A0ABM5JBT8</accession>
<dbReference type="PROSITE" id="PS50240">
    <property type="entry name" value="TRYPSIN_DOM"/>
    <property type="match status" value="1"/>
</dbReference>
<reference evidence="5" key="1">
    <citation type="journal article" date="2021" name="Elife">
        <title>Highly contiguous assemblies of 101 drosophilid genomes.</title>
        <authorList>
            <person name="Kim B.Y."/>
            <person name="Wang J.R."/>
            <person name="Miller D.E."/>
            <person name="Barmina O."/>
            <person name="Delaney E."/>
            <person name="Thompson A."/>
            <person name="Comeault A.A."/>
            <person name="Peede D."/>
            <person name="D'Agostino E.R."/>
            <person name="Pelaez J."/>
            <person name="Aguilar J.M."/>
            <person name="Haji D."/>
            <person name="Matsunaga T."/>
            <person name="Armstrong E.E."/>
            <person name="Zych M."/>
            <person name="Ogawa Y."/>
            <person name="Stamenkovic-Radak M."/>
            <person name="Jelic M."/>
            <person name="Veselinovic M.S."/>
            <person name="Tanaskovic M."/>
            <person name="Eric P."/>
            <person name="Gao J.J."/>
            <person name="Katoh T.K."/>
            <person name="Toda M.J."/>
            <person name="Watabe H."/>
            <person name="Watada M."/>
            <person name="Davis J.S."/>
            <person name="Moyle L.C."/>
            <person name="Manoli G."/>
            <person name="Bertolini E."/>
            <person name="Kostal V."/>
            <person name="Hawley R.S."/>
            <person name="Takahashi A."/>
            <person name="Jones C.D."/>
            <person name="Price D.K."/>
            <person name="Whiteman N."/>
            <person name="Kopp A."/>
            <person name="Matute D.R."/>
            <person name="Petrov D.A."/>
        </authorList>
    </citation>
    <scope>NUCLEOTIDE SEQUENCE [LARGE SCALE GENOMIC DNA]</scope>
</reference>
<reference evidence="4" key="2">
    <citation type="submission" date="2025-05" db="UniProtKB">
        <authorList>
            <consortium name="EnsemblMetazoa"/>
        </authorList>
    </citation>
    <scope>IDENTIFICATION</scope>
</reference>
<comment type="similarity">
    <text evidence="2">Belongs to the peptidase S1 family. CLIP subfamily.</text>
</comment>
<dbReference type="InterPro" id="IPR009003">
    <property type="entry name" value="Peptidase_S1_PA"/>
</dbReference>
<dbReference type="InterPro" id="IPR043504">
    <property type="entry name" value="Peptidase_S1_PA_chymotrypsin"/>
</dbReference>
<protein>
    <recommendedName>
        <fullName evidence="3">Peptidase S1 domain-containing protein</fullName>
    </recommendedName>
</protein>
<proteinExistence type="inferred from homology"/>
<dbReference type="Proteomes" id="UP001652680">
    <property type="component" value="Unassembled WGS sequence"/>
</dbReference>
<evidence type="ECO:0000313" key="5">
    <source>
        <dbReference type="Proteomes" id="UP001652680"/>
    </source>
</evidence>
<dbReference type="Pfam" id="PF00089">
    <property type="entry name" value="Trypsin"/>
    <property type="match status" value="1"/>
</dbReference>
<feature type="domain" description="Peptidase S1" evidence="3">
    <location>
        <begin position="1"/>
        <end position="175"/>
    </location>
</feature>
<dbReference type="PANTHER" id="PTHR24256">
    <property type="entry name" value="TRYPTASE-RELATED"/>
    <property type="match status" value="1"/>
</dbReference>
<keyword evidence="5" id="KW-1185">Reference proteome</keyword>
<organism evidence="4 5">
    <name type="scientific">Drosophila rhopaloa</name>
    <name type="common">Fruit fly</name>
    <dbReference type="NCBI Taxonomy" id="1041015"/>
    <lineage>
        <taxon>Eukaryota</taxon>
        <taxon>Metazoa</taxon>
        <taxon>Ecdysozoa</taxon>
        <taxon>Arthropoda</taxon>
        <taxon>Hexapoda</taxon>
        <taxon>Insecta</taxon>
        <taxon>Pterygota</taxon>
        <taxon>Neoptera</taxon>
        <taxon>Endopterygota</taxon>
        <taxon>Diptera</taxon>
        <taxon>Brachycera</taxon>
        <taxon>Muscomorpha</taxon>
        <taxon>Ephydroidea</taxon>
        <taxon>Drosophilidae</taxon>
        <taxon>Drosophila</taxon>
        <taxon>Sophophora</taxon>
    </lineage>
</organism>
<dbReference type="RefSeq" id="XP_044316285.1">
    <property type="nucleotide sequence ID" value="XM_044460350.1"/>
</dbReference>
<dbReference type="SUPFAM" id="SSF50494">
    <property type="entry name" value="Trypsin-like serine proteases"/>
    <property type="match status" value="1"/>
</dbReference>
<dbReference type="Gene3D" id="2.40.10.10">
    <property type="entry name" value="Trypsin-like serine proteases"/>
    <property type="match status" value="2"/>
</dbReference>
<evidence type="ECO:0000256" key="2">
    <source>
        <dbReference type="ARBA" id="ARBA00024195"/>
    </source>
</evidence>
<dbReference type="EnsemblMetazoa" id="XM_044460350.1">
    <property type="protein sequence ID" value="XP_044316285.1"/>
    <property type="gene ID" value="LOC123037814"/>
</dbReference>
<evidence type="ECO:0000259" key="3">
    <source>
        <dbReference type="PROSITE" id="PS50240"/>
    </source>
</evidence>
<keyword evidence="1" id="KW-1015">Disulfide bond</keyword>